<dbReference type="AlphaFoldDB" id="A0A656GIY6"/>
<sequence>MNNMTEKPLAGTPVKAARPDWLSGGWLSLIERYSLIWLSLLL</sequence>
<organism evidence="1 2">
    <name type="scientific">Pseudomonas amygdali pv. mori str. 301020</name>
    <dbReference type="NCBI Taxonomy" id="629261"/>
    <lineage>
        <taxon>Bacteria</taxon>
        <taxon>Pseudomonadati</taxon>
        <taxon>Pseudomonadota</taxon>
        <taxon>Gammaproteobacteria</taxon>
        <taxon>Pseudomonadales</taxon>
        <taxon>Pseudomonadaceae</taxon>
        <taxon>Pseudomonas</taxon>
        <taxon>Pseudomonas amygdali</taxon>
    </lineage>
</organism>
<dbReference type="EMBL" id="AEAG01001362">
    <property type="protein sequence ID" value="EGH25475.1"/>
    <property type="molecule type" value="Genomic_DNA"/>
</dbReference>
<reference evidence="1 2" key="1">
    <citation type="journal article" date="2011" name="PLoS Pathog.">
        <title>Dynamic evolution of pathogenicity revealed by sequencing and comparative genomics of 19 Pseudomonas syringae isolates.</title>
        <authorList>
            <person name="Baltrus D.A."/>
            <person name="Nishimura M.T."/>
            <person name="Romanchuk A."/>
            <person name="Chang J.H."/>
            <person name="Mukhtar M.S."/>
            <person name="Cherkis K."/>
            <person name="Roach J."/>
            <person name="Grant S.R."/>
            <person name="Jones C.D."/>
            <person name="Dangl J.L."/>
        </authorList>
    </citation>
    <scope>NUCLEOTIDE SEQUENCE [LARGE SCALE GENOMIC DNA]</scope>
    <source>
        <strain evidence="1 2">301020</strain>
    </source>
</reference>
<dbReference type="Proteomes" id="UP000003465">
    <property type="component" value="Unassembled WGS sequence"/>
</dbReference>
<evidence type="ECO:0000313" key="1">
    <source>
        <dbReference type="EMBL" id="EGH25475.1"/>
    </source>
</evidence>
<comment type="caution">
    <text evidence="1">The sequence shown here is derived from an EMBL/GenBank/DDBJ whole genome shotgun (WGS) entry which is preliminary data.</text>
</comment>
<gene>
    <name evidence="1" type="ORF">PSYMO_30293</name>
</gene>
<name>A0A656GIY6_PSEA0</name>
<feature type="non-terminal residue" evidence="1">
    <location>
        <position position="42"/>
    </location>
</feature>
<protein>
    <submittedName>
        <fullName evidence="1">Branched-chain amino acid ABC transporter permease</fullName>
    </submittedName>
</protein>
<proteinExistence type="predicted"/>
<evidence type="ECO:0000313" key="2">
    <source>
        <dbReference type="Proteomes" id="UP000003465"/>
    </source>
</evidence>
<accession>A0A656GIY6</accession>